<accession>A0ABP4HD98</accession>
<name>A0ABP4HD98_9ACTN</name>
<protein>
    <recommendedName>
        <fullName evidence="3">Beta-ketoacyl synthase-like protein</fullName>
    </recommendedName>
</protein>
<sequence>MTGSLRSAEPALLTGLGVRSAARLVPVPVSSTKAVHGAPRPLRSRYALSVNCAFGGANTALLVGAP</sequence>
<comment type="caution">
    <text evidence="1">The sequence shown here is derived from an EMBL/GenBank/DDBJ whole genome shotgun (WGS) entry which is preliminary data.</text>
</comment>
<proteinExistence type="predicted"/>
<dbReference type="EMBL" id="BAAALF010000131">
    <property type="protein sequence ID" value="GAA1258897.1"/>
    <property type="molecule type" value="Genomic_DNA"/>
</dbReference>
<reference evidence="2" key="1">
    <citation type="journal article" date="2019" name="Int. J. Syst. Evol. Microbiol.">
        <title>The Global Catalogue of Microorganisms (GCM) 10K type strain sequencing project: providing services to taxonomists for standard genome sequencing and annotation.</title>
        <authorList>
            <consortium name="The Broad Institute Genomics Platform"/>
            <consortium name="The Broad Institute Genome Sequencing Center for Infectious Disease"/>
            <person name="Wu L."/>
            <person name="Ma J."/>
        </authorList>
    </citation>
    <scope>NUCLEOTIDE SEQUENCE [LARGE SCALE GENOMIC DNA]</scope>
    <source>
        <strain evidence="2">JCM 13004</strain>
    </source>
</reference>
<gene>
    <name evidence="1" type="ORF">GCM10009665_56290</name>
</gene>
<evidence type="ECO:0000313" key="2">
    <source>
        <dbReference type="Proteomes" id="UP001500037"/>
    </source>
</evidence>
<dbReference type="Proteomes" id="UP001500037">
    <property type="component" value="Unassembled WGS sequence"/>
</dbReference>
<evidence type="ECO:0000313" key="1">
    <source>
        <dbReference type="EMBL" id="GAA1258897.1"/>
    </source>
</evidence>
<evidence type="ECO:0008006" key="3">
    <source>
        <dbReference type="Google" id="ProtNLM"/>
    </source>
</evidence>
<keyword evidence="2" id="KW-1185">Reference proteome</keyword>
<dbReference type="RefSeq" id="WP_344444831.1">
    <property type="nucleotide sequence ID" value="NZ_BAAALF010000131.1"/>
</dbReference>
<organism evidence="1 2">
    <name type="scientific">Kitasatospora nipponensis</name>
    <dbReference type="NCBI Taxonomy" id="258049"/>
    <lineage>
        <taxon>Bacteria</taxon>
        <taxon>Bacillati</taxon>
        <taxon>Actinomycetota</taxon>
        <taxon>Actinomycetes</taxon>
        <taxon>Kitasatosporales</taxon>
        <taxon>Streptomycetaceae</taxon>
        <taxon>Kitasatospora</taxon>
    </lineage>
</organism>